<sequence>MNKHVIATNQFDKMLDAILEKDKAIKLGNVTFSYLGKNRCCYDIPTEHWNTTAIAKDLTKEAFARKFYWLKDPEEKQPENIFLTNNVGAEK</sequence>
<name>A0A0F9NIR3_9ZZZZ</name>
<gene>
    <name evidence="1" type="ORF">LCGC14_0946160</name>
</gene>
<dbReference type="EMBL" id="LAZR01003339">
    <property type="protein sequence ID" value="KKN19405.1"/>
    <property type="molecule type" value="Genomic_DNA"/>
</dbReference>
<accession>A0A0F9NIR3</accession>
<reference evidence="1" key="1">
    <citation type="journal article" date="2015" name="Nature">
        <title>Complex archaea that bridge the gap between prokaryotes and eukaryotes.</title>
        <authorList>
            <person name="Spang A."/>
            <person name="Saw J.H."/>
            <person name="Jorgensen S.L."/>
            <person name="Zaremba-Niedzwiedzka K."/>
            <person name="Martijn J."/>
            <person name="Lind A.E."/>
            <person name="van Eijk R."/>
            <person name="Schleper C."/>
            <person name="Guy L."/>
            <person name="Ettema T.J."/>
        </authorList>
    </citation>
    <scope>NUCLEOTIDE SEQUENCE</scope>
</reference>
<dbReference type="AlphaFoldDB" id="A0A0F9NIR3"/>
<proteinExistence type="predicted"/>
<protein>
    <submittedName>
        <fullName evidence="1">Uncharacterized protein</fullName>
    </submittedName>
</protein>
<organism evidence="1">
    <name type="scientific">marine sediment metagenome</name>
    <dbReference type="NCBI Taxonomy" id="412755"/>
    <lineage>
        <taxon>unclassified sequences</taxon>
        <taxon>metagenomes</taxon>
        <taxon>ecological metagenomes</taxon>
    </lineage>
</organism>
<evidence type="ECO:0000313" key="1">
    <source>
        <dbReference type="EMBL" id="KKN19405.1"/>
    </source>
</evidence>
<comment type="caution">
    <text evidence="1">The sequence shown here is derived from an EMBL/GenBank/DDBJ whole genome shotgun (WGS) entry which is preliminary data.</text>
</comment>